<evidence type="ECO:0000313" key="3">
    <source>
        <dbReference type="Proteomes" id="UP000664702"/>
    </source>
</evidence>
<evidence type="ECO:0000313" key="1">
    <source>
        <dbReference type="EMBL" id="MBO1866497.1"/>
    </source>
</evidence>
<dbReference type="Proteomes" id="UP000664702">
    <property type="component" value="Chromosome"/>
</dbReference>
<protein>
    <submittedName>
        <fullName evidence="1">Uncharacterized protein</fullName>
    </submittedName>
</protein>
<dbReference type="RefSeq" id="WP_208072909.1">
    <property type="nucleotide sequence ID" value="NZ_CP086136.1"/>
</dbReference>
<dbReference type="EMBL" id="JAGEMI010000001">
    <property type="protein sequence ID" value="MBO1866497.1"/>
    <property type="molecule type" value="Genomic_DNA"/>
</dbReference>
<name>A0A939S1W2_9BRAD</name>
<reference evidence="1" key="1">
    <citation type="submission" date="2021-03" db="EMBL/GenBank/DDBJ databases">
        <title>Whole Genome Sequence of Bradyrhizobium sp. Strain 144S4.</title>
        <authorList>
            <person name="Bromfield E.S.P."/>
            <person name="Cloutier S."/>
        </authorList>
    </citation>
    <scope>NUCLEOTIDE SEQUENCE [LARGE SCALE GENOMIC DNA]</scope>
    <source>
        <strain evidence="1">144S4</strain>
    </source>
</reference>
<dbReference type="EMBL" id="CP086136">
    <property type="protein sequence ID" value="UEM10077.1"/>
    <property type="molecule type" value="Genomic_DNA"/>
</dbReference>
<dbReference type="KEGG" id="bban:J4G43_036115"/>
<reference evidence="2 3" key="2">
    <citation type="journal article" date="2022" name="Int. J. Syst. Evol. Microbiol.">
        <title>Strains of Bradyrhizobium barranii sp. nov. associated with legumes native to Canada are symbionts of soybeans and belong to different subspecies (subsp. barranii subsp. nov. and subsp. apii subsp. nov.) and symbiovars (sv. glycinearum and sv. septentrionale).</title>
        <authorList>
            <person name="Bromfield E.S.P."/>
            <person name="Cloutier S."/>
            <person name="Wasai-Hara S."/>
            <person name="Minamisawa K."/>
        </authorList>
    </citation>
    <scope>NUCLEOTIDE SEQUENCE [LARGE SCALE GENOMIC DNA]</scope>
    <source>
        <strain evidence="2 3">144S4</strain>
    </source>
</reference>
<evidence type="ECO:0000313" key="2">
    <source>
        <dbReference type="EMBL" id="UEM10077.1"/>
    </source>
</evidence>
<dbReference type="AlphaFoldDB" id="A0A939S1W2"/>
<organism evidence="1">
    <name type="scientific">Bradyrhizobium barranii subsp. barranii</name>
    <dbReference type="NCBI Taxonomy" id="2823807"/>
    <lineage>
        <taxon>Bacteria</taxon>
        <taxon>Pseudomonadati</taxon>
        <taxon>Pseudomonadota</taxon>
        <taxon>Alphaproteobacteria</taxon>
        <taxon>Hyphomicrobiales</taxon>
        <taxon>Nitrobacteraceae</taxon>
        <taxon>Bradyrhizobium</taxon>
        <taxon>Bradyrhizobium barranii</taxon>
    </lineage>
</organism>
<accession>A0A939S1W2</accession>
<sequence>MNSSPARSSRIRLVRRSSRQMRSKRELVNVVLMPPHGADQTPARFNAGRNIGHTRAMAALDEIERNAAQAHLKRLEGLVEDVRKALAGSRNASEKVAWLKEMLAAQGYRVDGH</sequence>
<proteinExistence type="predicted"/>
<gene>
    <name evidence="2" type="ORF">J4G43_036115</name>
    <name evidence="1" type="ORF">J4G43_38050</name>
</gene>